<evidence type="ECO:0000313" key="15">
    <source>
        <dbReference type="EMBL" id="JAT69235.1"/>
    </source>
</evidence>
<dbReference type="PANTHER" id="PTHR31155">
    <property type="entry name" value="ACYL- ACYL-CARRIER-PROTEIN DESATURASE-RELATED"/>
    <property type="match status" value="1"/>
</dbReference>
<evidence type="ECO:0000256" key="14">
    <source>
        <dbReference type="ARBA" id="ARBA00023160"/>
    </source>
</evidence>
<keyword evidence="11" id="KW-0560">Oxidoreductase</keyword>
<keyword evidence="9" id="KW-0276">Fatty acid metabolism</keyword>
<evidence type="ECO:0008006" key="16">
    <source>
        <dbReference type="Google" id="ProtNLM"/>
    </source>
</evidence>
<comment type="similarity">
    <text evidence="3">Belongs to the fatty acid desaturase type 2 family.</text>
</comment>
<dbReference type="Gene3D" id="1.10.620.20">
    <property type="entry name" value="Ribonucleotide Reductase, subunit A"/>
    <property type="match status" value="1"/>
</dbReference>
<dbReference type="EMBL" id="GDKF01009387">
    <property type="protein sequence ID" value="JAT69235.1"/>
    <property type="molecule type" value="Transcribed_RNA"/>
</dbReference>
<comment type="subcellular location">
    <subcellularLocation>
        <location evidence="2">Plastid</location>
        <location evidence="2">Chloroplast</location>
    </subcellularLocation>
</comment>
<protein>
    <recommendedName>
        <fullName evidence="16">Acyl-[acyl-carrier-protein] desaturase</fullName>
    </recommendedName>
</protein>
<proteinExistence type="inferred from homology"/>
<evidence type="ECO:0000256" key="6">
    <source>
        <dbReference type="ARBA" id="ARBA00022528"/>
    </source>
</evidence>
<feature type="non-terminal residue" evidence="15">
    <location>
        <position position="1"/>
    </location>
</feature>
<keyword evidence="13" id="KW-0443">Lipid metabolism</keyword>
<dbReference type="CDD" id="cd01050">
    <property type="entry name" value="Acyl_ACP_Desat"/>
    <property type="match status" value="1"/>
</dbReference>
<dbReference type="AlphaFoldDB" id="A0A1D1ZR87"/>
<sequence length="446" mass="49932">NCIAHKTHTYLQGSYCIRLCSTARDIDRSAPQQGTAFLWRADHMATASTFSAFDARCGDLRRSAGSGPRRPARPLPVRAAIASEVPVATTSPRPGPTVYSKLDKAHTLTPERMELINGMSAFAEERILPVLQPVEKLWQPQDLLPDPESPDFLDQVAELRARAANVPDDYFVVLVGDMITEEALPTYMAMLNTLDGVRDETGAADHPWGRWTRQWVAEENRHGDLLNKYCWLTGRVNMKAIEVTIQNLIGSGMNPKTENNPYLGFVYTSFQERATKYSHGNTARLAAQYGDATLSKVCGVIAADEGRHEIAYTRIVEEFFRLDPEGAMSAYADMMRKQITMPAHLMDDQQHGTRNTGRNLFADFSAVTEKLDVYDAEDYCKILEHLNSRWKIADRTVSGDAGADQEYVLRLPSRFRKLAEKSAAKRAKTKPKPVAFSWLSGREVMV</sequence>
<evidence type="ECO:0000256" key="9">
    <source>
        <dbReference type="ARBA" id="ARBA00022832"/>
    </source>
</evidence>
<accession>A0A1D1ZR87</accession>
<dbReference type="FunFam" id="1.10.620.20:FF:000002">
    <property type="entry name" value="Stearoyl-[acyl-carrier-protein] 9-desaturase, chloroplastic"/>
    <property type="match status" value="1"/>
</dbReference>
<dbReference type="SUPFAM" id="SSF47240">
    <property type="entry name" value="Ferritin-like"/>
    <property type="match status" value="1"/>
</dbReference>
<evidence type="ECO:0000256" key="2">
    <source>
        <dbReference type="ARBA" id="ARBA00004229"/>
    </source>
</evidence>
<evidence type="ECO:0000256" key="4">
    <source>
        <dbReference type="ARBA" id="ARBA00011738"/>
    </source>
</evidence>
<dbReference type="GO" id="GO:0046872">
    <property type="term" value="F:metal ion binding"/>
    <property type="evidence" value="ECO:0007669"/>
    <property type="project" value="UniProtKB-KW"/>
</dbReference>
<keyword evidence="6" id="KW-0150">Chloroplast</keyword>
<keyword evidence="5" id="KW-0444">Lipid biosynthesis</keyword>
<evidence type="ECO:0000256" key="1">
    <source>
        <dbReference type="ARBA" id="ARBA00001954"/>
    </source>
</evidence>
<gene>
    <name evidence="15" type="ORF">g.12180</name>
</gene>
<keyword evidence="10" id="KW-0809">Transit peptide</keyword>
<evidence type="ECO:0000256" key="11">
    <source>
        <dbReference type="ARBA" id="ARBA00023002"/>
    </source>
</evidence>
<keyword evidence="7" id="KW-0934">Plastid</keyword>
<name>A0A1D1ZR87_AUXPR</name>
<keyword evidence="12" id="KW-0408">Iron</keyword>
<evidence type="ECO:0000256" key="5">
    <source>
        <dbReference type="ARBA" id="ARBA00022516"/>
    </source>
</evidence>
<evidence type="ECO:0000256" key="3">
    <source>
        <dbReference type="ARBA" id="ARBA00008749"/>
    </source>
</evidence>
<evidence type="ECO:0000256" key="10">
    <source>
        <dbReference type="ARBA" id="ARBA00022946"/>
    </source>
</evidence>
<dbReference type="GO" id="GO:0045300">
    <property type="term" value="F:stearoyl-[ACP] desaturase activity"/>
    <property type="evidence" value="ECO:0007669"/>
    <property type="project" value="InterPro"/>
</dbReference>
<comment type="subunit">
    <text evidence="4">Homodimer.</text>
</comment>
<reference evidence="15" key="1">
    <citation type="submission" date="2015-08" db="EMBL/GenBank/DDBJ databases">
        <authorList>
            <person name="Babu N.S."/>
            <person name="Beckwith C.J."/>
            <person name="Beseler K.G."/>
            <person name="Brison A."/>
            <person name="Carone J.V."/>
            <person name="Caskin T.P."/>
            <person name="Diamond M."/>
            <person name="Durham M.E."/>
            <person name="Foxe J.M."/>
            <person name="Go M."/>
            <person name="Henderson B.A."/>
            <person name="Jones I.B."/>
            <person name="McGettigan J.A."/>
            <person name="Micheletti S.J."/>
            <person name="Nasrallah M.E."/>
            <person name="Ortiz D."/>
            <person name="Piller C.R."/>
            <person name="Privatt S.R."/>
            <person name="Schneider S.L."/>
            <person name="Sharp S."/>
            <person name="Smith T.C."/>
            <person name="Stanton J.D."/>
            <person name="Ullery H.E."/>
            <person name="Wilson R.J."/>
            <person name="Serrano M.G."/>
            <person name="Buck G."/>
            <person name="Lee V."/>
            <person name="Wang Y."/>
            <person name="Carvalho R."/>
            <person name="Voegtly L."/>
            <person name="Shi R."/>
            <person name="Duckworth R."/>
            <person name="Johnson A."/>
            <person name="Loviza R."/>
            <person name="Walstead R."/>
            <person name="Shah Z."/>
            <person name="Kiflezghi M."/>
            <person name="Wade K."/>
            <person name="Ball S.L."/>
            <person name="Bradley K.W."/>
            <person name="Asai D.J."/>
            <person name="Bowman C.A."/>
            <person name="Russell D.A."/>
            <person name="Pope W.H."/>
            <person name="Jacobs-Sera D."/>
            <person name="Hendrix R.W."/>
            <person name="Hatfull G.F."/>
        </authorList>
    </citation>
    <scope>NUCLEOTIDE SEQUENCE</scope>
</reference>
<dbReference type="InterPro" id="IPR009078">
    <property type="entry name" value="Ferritin-like_SF"/>
</dbReference>
<dbReference type="InterPro" id="IPR005067">
    <property type="entry name" value="Fatty_acid_desaturase-2"/>
</dbReference>
<dbReference type="GO" id="GO:0006633">
    <property type="term" value="P:fatty acid biosynthetic process"/>
    <property type="evidence" value="ECO:0007669"/>
    <property type="project" value="UniProtKB-KW"/>
</dbReference>
<organism evidence="15">
    <name type="scientific">Auxenochlorella protothecoides</name>
    <name type="common">Green microalga</name>
    <name type="synonym">Chlorella protothecoides</name>
    <dbReference type="NCBI Taxonomy" id="3075"/>
    <lineage>
        <taxon>Eukaryota</taxon>
        <taxon>Viridiplantae</taxon>
        <taxon>Chlorophyta</taxon>
        <taxon>core chlorophytes</taxon>
        <taxon>Trebouxiophyceae</taxon>
        <taxon>Chlorellales</taxon>
        <taxon>Chlorellaceae</taxon>
        <taxon>Auxenochlorella</taxon>
    </lineage>
</organism>
<comment type="cofactor">
    <cofactor evidence="1">
        <name>Fe(2+)</name>
        <dbReference type="ChEBI" id="CHEBI:29033"/>
    </cofactor>
</comment>
<evidence type="ECO:0000256" key="7">
    <source>
        <dbReference type="ARBA" id="ARBA00022640"/>
    </source>
</evidence>
<evidence type="ECO:0000256" key="8">
    <source>
        <dbReference type="ARBA" id="ARBA00022723"/>
    </source>
</evidence>
<evidence type="ECO:0000256" key="13">
    <source>
        <dbReference type="ARBA" id="ARBA00023098"/>
    </source>
</evidence>
<keyword evidence="14" id="KW-0275">Fatty acid biosynthesis</keyword>
<evidence type="ECO:0000256" key="12">
    <source>
        <dbReference type="ARBA" id="ARBA00023004"/>
    </source>
</evidence>
<dbReference type="Pfam" id="PF03405">
    <property type="entry name" value="FA_desaturase_2"/>
    <property type="match status" value="1"/>
</dbReference>
<keyword evidence="8" id="KW-0479">Metal-binding</keyword>
<dbReference type="GO" id="GO:0009507">
    <property type="term" value="C:chloroplast"/>
    <property type="evidence" value="ECO:0007669"/>
    <property type="project" value="UniProtKB-SubCell"/>
</dbReference>
<dbReference type="PANTHER" id="PTHR31155:SF9">
    <property type="entry name" value="STEAROYL-[ACYL-CARRIER-PROTEIN] 9-DESATURASE 7, CHLOROPLASTIC"/>
    <property type="match status" value="1"/>
</dbReference>
<dbReference type="InterPro" id="IPR012348">
    <property type="entry name" value="RNR-like"/>
</dbReference>